<dbReference type="Pfam" id="PF00672">
    <property type="entry name" value="HAMP"/>
    <property type="match status" value="1"/>
</dbReference>
<feature type="domain" description="HAMP" evidence="4">
    <location>
        <begin position="346"/>
        <end position="400"/>
    </location>
</feature>
<feature type="region of interest" description="Disordered" evidence="1">
    <location>
        <begin position="1"/>
        <end position="32"/>
    </location>
</feature>
<proteinExistence type="predicted"/>
<evidence type="ECO:0000313" key="6">
    <source>
        <dbReference type="Proteomes" id="UP001207654"/>
    </source>
</evidence>
<dbReference type="Gene3D" id="3.30.450.20">
    <property type="entry name" value="PAS domain"/>
    <property type="match status" value="1"/>
</dbReference>
<dbReference type="PANTHER" id="PTHR43081:SF1">
    <property type="entry name" value="ADENYLATE CYCLASE, TERMINAL-DIFFERENTIATION SPECIFIC"/>
    <property type="match status" value="1"/>
</dbReference>
<feature type="transmembrane region" description="Helical" evidence="2">
    <location>
        <begin position="326"/>
        <end position="345"/>
    </location>
</feature>
<dbReference type="Gene3D" id="1.10.8.500">
    <property type="entry name" value="HAMP domain in histidine kinase"/>
    <property type="match status" value="1"/>
</dbReference>
<dbReference type="InterPro" id="IPR029787">
    <property type="entry name" value="Nucleotide_cyclase"/>
</dbReference>
<keyword evidence="2" id="KW-1133">Transmembrane helix</keyword>
<dbReference type="InterPro" id="IPR050697">
    <property type="entry name" value="Adenylyl/Guanylyl_Cyclase_3/4"/>
</dbReference>
<dbReference type="SUPFAM" id="SSF55073">
    <property type="entry name" value="Nucleotide cyclase"/>
    <property type="match status" value="1"/>
</dbReference>
<dbReference type="SUPFAM" id="SSF158472">
    <property type="entry name" value="HAMP domain-like"/>
    <property type="match status" value="1"/>
</dbReference>
<gene>
    <name evidence="5" type="ORF">OV287_17440</name>
</gene>
<organism evidence="5 6">
    <name type="scientific">Archangium lansingense</name>
    <dbReference type="NCBI Taxonomy" id="2995310"/>
    <lineage>
        <taxon>Bacteria</taxon>
        <taxon>Pseudomonadati</taxon>
        <taxon>Myxococcota</taxon>
        <taxon>Myxococcia</taxon>
        <taxon>Myxococcales</taxon>
        <taxon>Cystobacterineae</taxon>
        <taxon>Archangiaceae</taxon>
        <taxon>Archangium</taxon>
    </lineage>
</organism>
<comment type="caution">
    <text evidence="5">The sequence shown here is derived from an EMBL/GenBank/DDBJ whole genome shotgun (WGS) entry which is preliminary data.</text>
</comment>
<keyword evidence="2" id="KW-0472">Membrane</keyword>
<feature type="domain" description="Guanylate cyclase" evidence="3">
    <location>
        <begin position="441"/>
        <end position="573"/>
    </location>
</feature>
<sequence length="620" mass="67489">MAANPVPVVETRSAERGTEAPPPPTGEKGTPAAPRGLPLFIRLFLLILLCALPTLGGLGWVMMDANVVALTETVRHQHRAIVWDVQRTVRSGLARVEQDLEDISTILFGPGLGDDATRYALAGSRVAALRGIDFVTLYAPSGQSVTTVKAEEVPDPRMPSRLEPALLEALRASNGKLVIQRVHTNAQGEPVLEAFFPIVRDDGSVRAVLGTLVKLRDLCELLGELSEKFLGSRENVFVVDRERRLVLHGDLARVAAREDLSRHGLFKALSGDSSFDTDMVAISDFQLDGEEMVGSLETLSERGWAVAVQQPQSVVYASLSAMRRSILFALALAVLVALAVGLFGARQLTQPIRELVAATRALAERTFRGVSERVTRRGDELGTLGRAFDSMAVTLEAKEREVVTQTQVRAALSRYLSPDVVDLVVSNPEQLRLGGERREVTILFADVVGFTKLSESQPPETIVALLNELFTFATEIIQRRGGIIDKFIGDCVMAVWGSPQSHPDDALRAVQAAEDLRRWLDVGNRRWRARWGIEIQLAIGIHTGPAVAGNVGSEKRMEYTVIGDTVNVAARIESMAQPGQILVSEATRERIGDSGVELVPAGERQLHGRTAATRIFEVPL</sequence>
<dbReference type="Gene3D" id="3.30.70.1230">
    <property type="entry name" value="Nucleotide cyclase"/>
    <property type="match status" value="1"/>
</dbReference>
<reference evidence="5 6" key="1">
    <citation type="submission" date="2022-11" db="EMBL/GenBank/DDBJ databases">
        <title>Minimal conservation of predation-associated metabolite biosynthetic gene clusters underscores biosynthetic potential of Myxococcota including descriptions for ten novel species: Archangium lansinium sp. nov., Myxococcus landrumus sp. nov., Nannocystis bai.</title>
        <authorList>
            <person name="Ahearne A."/>
            <person name="Stevens C."/>
            <person name="Phillips K."/>
        </authorList>
    </citation>
    <scope>NUCLEOTIDE SEQUENCE [LARGE SCALE GENOMIC DNA]</scope>
    <source>
        <strain evidence="5 6">MIWBW</strain>
    </source>
</reference>
<dbReference type="Pfam" id="PF00211">
    <property type="entry name" value="Guanylate_cyc"/>
    <property type="match status" value="1"/>
</dbReference>
<accession>A0ABT4A4T4</accession>
<dbReference type="CDD" id="cd07302">
    <property type="entry name" value="CHD"/>
    <property type="match status" value="1"/>
</dbReference>
<evidence type="ECO:0000256" key="1">
    <source>
        <dbReference type="SAM" id="MobiDB-lite"/>
    </source>
</evidence>
<dbReference type="EMBL" id="JAPNKA010000001">
    <property type="protein sequence ID" value="MCY1076264.1"/>
    <property type="molecule type" value="Genomic_DNA"/>
</dbReference>
<keyword evidence="6" id="KW-1185">Reference proteome</keyword>
<feature type="transmembrane region" description="Helical" evidence="2">
    <location>
        <begin position="39"/>
        <end position="61"/>
    </location>
</feature>
<dbReference type="CDD" id="cd06225">
    <property type="entry name" value="HAMP"/>
    <property type="match status" value="1"/>
</dbReference>
<keyword evidence="2" id="KW-0812">Transmembrane</keyword>
<protein>
    <submittedName>
        <fullName evidence="5">HAMP domain-containing protein</fullName>
    </submittedName>
</protein>
<dbReference type="SMART" id="SM00044">
    <property type="entry name" value="CYCc"/>
    <property type="match status" value="1"/>
</dbReference>
<dbReference type="InterPro" id="IPR001054">
    <property type="entry name" value="A/G_cyclase"/>
</dbReference>
<dbReference type="PROSITE" id="PS50885">
    <property type="entry name" value="HAMP"/>
    <property type="match status" value="1"/>
</dbReference>
<evidence type="ECO:0000313" key="5">
    <source>
        <dbReference type="EMBL" id="MCY1076264.1"/>
    </source>
</evidence>
<dbReference type="RefSeq" id="WP_267535162.1">
    <property type="nucleotide sequence ID" value="NZ_JAPNKA010000001.1"/>
</dbReference>
<dbReference type="PANTHER" id="PTHR43081">
    <property type="entry name" value="ADENYLATE CYCLASE, TERMINAL-DIFFERENTIATION SPECIFIC-RELATED"/>
    <property type="match status" value="1"/>
</dbReference>
<name>A0ABT4A4T4_9BACT</name>
<dbReference type="InterPro" id="IPR003660">
    <property type="entry name" value="HAMP_dom"/>
</dbReference>
<evidence type="ECO:0000259" key="4">
    <source>
        <dbReference type="PROSITE" id="PS50885"/>
    </source>
</evidence>
<dbReference type="PROSITE" id="PS50125">
    <property type="entry name" value="GUANYLATE_CYCLASE_2"/>
    <property type="match status" value="1"/>
</dbReference>
<evidence type="ECO:0000256" key="2">
    <source>
        <dbReference type="SAM" id="Phobius"/>
    </source>
</evidence>
<evidence type="ECO:0000259" key="3">
    <source>
        <dbReference type="PROSITE" id="PS50125"/>
    </source>
</evidence>
<dbReference type="Proteomes" id="UP001207654">
    <property type="component" value="Unassembled WGS sequence"/>
</dbReference>
<dbReference type="SMART" id="SM00304">
    <property type="entry name" value="HAMP"/>
    <property type="match status" value="1"/>
</dbReference>